<dbReference type="RefSeq" id="WP_080115528.1">
    <property type="nucleotide sequence ID" value="NZ_JACFTP010000042.1"/>
</dbReference>
<dbReference type="Proteomes" id="UP000323583">
    <property type="component" value="Unassembled WGS sequence"/>
</dbReference>
<protein>
    <recommendedName>
        <fullName evidence="3">HEPN domain-containing protein</fullName>
    </recommendedName>
</protein>
<evidence type="ECO:0000313" key="2">
    <source>
        <dbReference type="Proteomes" id="UP000323583"/>
    </source>
</evidence>
<sequence length="157" mass="18409">MTNKMLFVRGYDHSIYMMANEFYHLATSIPVSERYAAYIVNLSFSIELYIKSLDVSQLMVFIENDLFADSIEKIVNVRVSGHSLLSMFSKLPREIRAEMESEYDKQFGFNLVSDLESIKNAFVEYRYIFEKNSSSINLSAVEDIAEFLKNFIEQRYR</sequence>
<accession>A0A5C9SYN2</accession>
<name>A0A5C9SYN2_VIBCL</name>
<dbReference type="AlphaFoldDB" id="A0A5C9SYN2"/>
<gene>
    <name evidence="1" type="ORF">FXE67_10985</name>
</gene>
<comment type="caution">
    <text evidence="1">The sequence shown here is derived from an EMBL/GenBank/DDBJ whole genome shotgun (WGS) entry which is preliminary data.</text>
</comment>
<evidence type="ECO:0008006" key="3">
    <source>
        <dbReference type="Google" id="ProtNLM"/>
    </source>
</evidence>
<dbReference type="EMBL" id="VSGZ01000035">
    <property type="protein sequence ID" value="TXY92484.1"/>
    <property type="molecule type" value="Genomic_DNA"/>
</dbReference>
<evidence type="ECO:0000313" key="1">
    <source>
        <dbReference type="EMBL" id="TXY92484.1"/>
    </source>
</evidence>
<proteinExistence type="predicted"/>
<reference evidence="1 2" key="1">
    <citation type="submission" date="2019-06" db="EMBL/GenBank/DDBJ databases">
        <title>Vibrio cholerae phylogeny based on whole-genome sequencing reveals genetic diversity and population strucutre.</title>
        <authorList>
            <person name="Zhiqiu Y."/>
            <person name="Bin L."/>
            <person name="Lingyan J."/>
        </authorList>
    </citation>
    <scope>NUCLEOTIDE SEQUENCE [LARGE SCALE GENOMIC DNA]</scope>
    <source>
        <strain evidence="1 2">N2768</strain>
    </source>
</reference>
<organism evidence="1 2">
    <name type="scientific">Vibrio cholerae</name>
    <dbReference type="NCBI Taxonomy" id="666"/>
    <lineage>
        <taxon>Bacteria</taxon>
        <taxon>Pseudomonadati</taxon>
        <taxon>Pseudomonadota</taxon>
        <taxon>Gammaproteobacteria</taxon>
        <taxon>Vibrionales</taxon>
        <taxon>Vibrionaceae</taxon>
        <taxon>Vibrio</taxon>
    </lineage>
</organism>